<protein>
    <recommendedName>
        <fullName evidence="4">Integral membrane plasmid transfer protein</fullName>
    </recommendedName>
</protein>
<dbReference type="Proteomes" id="UP001589608">
    <property type="component" value="Unassembled WGS sequence"/>
</dbReference>
<keyword evidence="1" id="KW-0472">Membrane</keyword>
<evidence type="ECO:0008006" key="4">
    <source>
        <dbReference type="Google" id="ProtNLM"/>
    </source>
</evidence>
<reference evidence="2 3" key="1">
    <citation type="submission" date="2024-09" db="EMBL/GenBank/DDBJ databases">
        <authorList>
            <person name="Sun Q."/>
            <person name="Mori K."/>
        </authorList>
    </citation>
    <scope>NUCLEOTIDE SEQUENCE [LARGE SCALE GENOMIC DNA]</scope>
    <source>
        <strain evidence="2 3">JCM 3307</strain>
    </source>
</reference>
<evidence type="ECO:0000313" key="3">
    <source>
        <dbReference type="Proteomes" id="UP001589608"/>
    </source>
</evidence>
<gene>
    <name evidence="2" type="ORF">ACFFTR_09795</name>
</gene>
<sequence length="190" mass="19626">MSTPTDAAIAGTNHTSFGHPAVLAPAPPAAPAAGAEYALLVRDLLETAERYDRSLEVRALAVVTVSAVLLLSQVGWALLLRGSNSPDVSAIAVALAVLAVVLLLAAAAVAAQTGAAWRTRTIDPATLPDEIWARWGHPGDDPIAKTTATRLALWAAAHEVGQRRARYLHTAVSLLVTALVAEVLAVLLAG</sequence>
<dbReference type="RefSeq" id="WP_223103524.1">
    <property type="nucleotide sequence ID" value="NZ_CP061913.1"/>
</dbReference>
<organism evidence="2 3">
    <name type="scientific">Dactylosporangium vinaceum</name>
    <dbReference type="NCBI Taxonomy" id="53362"/>
    <lineage>
        <taxon>Bacteria</taxon>
        <taxon>Bacillati</taxon>
        <taxon>Actinomycetota</taxon>
        <taxon>Actinomycetes</taxon>
        <taxon>Micromonosporales</taxon>
        <taxon>Micromonosporaceae</taxon>
        <taxon>Dactylosporangium</taxon>
    </lineage>
</organism>
<feature type="transmembrane region" description="Helical" evidence="1">
    <location>
        <begin position="167"/>
        <end position="189"/>
    </location>
</feature>
<comment type="caution">
    <text evidence="2">The sequence shown here is derived from an EMBL/GenBank/DDBJ whole genome shotgun (WGS) entry which is preliminary data.</text>
</comment>
<evidence type="ECO:0000313" key="2">
    <source>
        <dbReference type="EMBL" id="MFB9443376.1"/>
    </source>
</evidence>
<proteinExistence type="predicted"/>
<keyword evidence="1" id="KW-1133">Transmembrane helix</keyword>
<evidence type="ECO:0000256" key="1">
    <source>
        <dbReference type="SAM" id="Phobius"/>
    </source>
</evidence>
<name>A0ABV5M3G5_9ACTN</name>
<dbReference type="EMBL" id="JBHMCA010000020">
    <property type="protein sequence ID" value="MFB9443376.1"/>
    <property type="molecule type" value="Genomic_DNA"/>
</dbReference>
<keyword evidence="1" id="KW-0812">Transmembrane</keyword>
<keyword evidence="3" id="KW-1185">Reference proteome</keyword>
<feature type="transmembrane region" description="Helical" evidence="1">
    <location>
        <begin position="91"/>
        <end position="111"/>
    </location>
</feature>
<feature type="transmembrane region" description="Helical" evidence="1">
    <location>
        <begin position="59"/>
        <end position="79"/>
    </location>
</feature>
<accession>A0ABV5M3G5</accession>